<accession>A0A2G9YCZ7</accession>
<evidence type="ECO:0000256" key="1">
    <source>
        <dbReference type="SAM" id="Phobius"/>
    </source>
</evidence>
<dbReference type="SUPFAM" id="SSF53681">
    <property type="entry name" value="Aspartate/glutamate racemase"/>
    <property type="match status" value="1"/>
</dbReference>
<evidence type="ECO:0008006" key="4">
    <source>
        <dbReference type="Google" id="ProtNLM"/>
    </source>
</evidence>
<dbReference type="GO" id="GO:0016855">
    <property type="term" value="F:racemase and epimerase activity, acting on amino acids and derivatives"/>
    <property type="evidence" value="ECO:0007669"/>
    <property type="project" value="InterPro"/>
</dbReference>
<proteinExistence type="predicted"/>
<protein>
    <recommendedName>
        <fullName evidence="4">Glutamate racemase</fullName>
    </recommendedName>
</protein>
<keyword evidence="1" id="KW-1133">Transmembrane helix</keyword>
<comment type="caution">
    <text evidence="2">The sequence shown here is derived from an EMBL/GenBank/DDBJ whole genome shotgun (WGS) entry which is preliminary data.</text>
</comment>
<organism evidence="2 3">
    <name type="scientific">Candidatus Portnoybacteria bacterium CG23_combo_of_CG06-09_8_20_14_all_37_13</name>
    <dbReference type="NCBI Taxonomy" id="1974819"/>
    <lineage>
        <taxon>Bacteria</taxon>
        <taxon>Candidatus Portnoyibacteriota</taxon>
    </lineage>
</organism>
<keyword evidence="1" id="KW-0812">Transmembrane</keyword>
<dbReference type="Gene3D" id="3.40.50.1860">
    <property type="match status" value="2"/>
</dbReference>
<evidence type="ECO:0000313" key="3">
    <source>
        <dbReference type="Proteomes" id="UP000231480"/>
    </source>
</evidence>
<dbReference type="EMBL" id="PCRH01000040">
    <property type="protein sequence ID" value="PIP17094.1"/>
    <property type="molecule type" value="Genomic_DNA"/>
</dbReference>
<dbReference type="InterPro" id="IPR001920">
    <property type="entry name" value="Asp/Glu_race"/>
</dbReference>
<dbReference type="Proteomes" id="UP000231480">
    <property type="component" value="Unassembled WGS sequence"/>
</dbReference>
<reference evidence="2 3" key="1">
    <citation type="submission" date="2017-09" db="EMBL/GenBank/DDBJ databases">
        <title>Depth-based differentiation of microbial function through sediment-hosted aquifers and enrichment of novel symbionts in the deep terrestrial subsurface.</title>
        <authorList>
            <person name="Probst A.J."/>
            <person name="Ladd B."/>
            <person name="Jarett J.K."/>
            <person name="Geller-Mcgrath D.E."/>
            <person name="Sieber C.M."/>
            <person name="Emerson J.B."/>
            <person name="Anantharaman K."/>
            <person name="Thomas B.C."/>
            <person name="Malmstrom R."/>
            <person name="Stieglmeier M."/>
            <person name="Klingl A."/>
            <person name="Woyke T."/>
            <person name="Ryan C.M."/>
            <person name="Banfield J.F."/>
        </authorList>
    </citation>
    <scope>NUCLEOTIDE SEQUENCE [LARGE SCALE GENOMIC DNA]</scope>
    <source>
        <strain evidence="2">CG23_combo_of_CG06-09_8_20_14_all_37_13</strain>
    </source>
</reference>
<dbReference type="AlphaFoldDB" id="A0A2G9YCZ7"/>
<sequence>MLLLFCDWRKIMYILVADSCGCGLGILGEIARYNNMPYAIFLADGQMNPFGLRSTLEIQNIVEDWLKYFTNPPYVIKMLVVACNTASISIMGGFQQYLETRYNVRIVNIIESTVRAVPEAVIDDKCNIANIAVLGTKRTIESGIYQCLISESLSKAKYHNIRVQGIICTGVERAVARGEGNSEEVAQIANANYKIIRGNLIMLFMPVLAFLLLRRR</sequence>
<keyword evidence="1" id="KW-0472">Membrane</keyword>
<evidence type="ECO:0000313" key="2">
    <source>
        <dbReference type="EMBL" id="PIP17094.1"/>
    </source>
</evidence>
<feature type="transmembrane region" description="Helical" evidence="1">
    <location>
        <begin position="195"/>
        <end position="213"/>
    </location>
</feature>
<name>A0A2G9YCZ7_9BACT</name>
<gene>
    <name evidence="2" type="ORF">COX44_01780</name>
</gene>